<keyword evidence="2" id="KW-0732">Signal</keyword>
<dbReference type="PANTHER" id="PTHR35204:SF1">
    <property type="entry name" value="ENTEROTOXIN"/>
    <property type="match status" value="1"/>
</dbReference>
<feature type="chain" id="PRO_5002174134" evidence="2">
    <location>
        <begin position="24"/>
        <end position="555"/>
    </location>
</feature>
<dbReference type="AlphaFoldDB" id="A0A0C3E6A5"/>
<evidence type="ECO:0000313" key="4">
    <source>
        <dbReference type="Proteomes" id="UP000053989"/>
    </source>
</evidence>
<feature type="signal peptide" evidence="2">
    <location>
        <begin position="1"/>
        <end position="23"/>
    </location>
</feature>
<dbReference type="STRING" id="1036808.A0A0C3E6A5"/>
<dbReference type="HOGENOM" id="CLU_017366_2_1_1"/>
<dbReference type="InParanoid" id="A0A0C3E6A5"/>
<evidence type="ECO:0000313" key="3">
    <source>
        <dbReference type="EMBL" id="KIM63551.1"/>
    </source>
</evidence>
<accession>A0A0C3E6A5</accession>
<dbReference type="EMBL" id="KN822034">
    <property type="protein sequence ID" value="KIM63551.1"/>
    <property type="molecule type" value="Genomic_DNA"/>
</dbReference>
<reference evidence="3 4" key="1">
    <citation type="submission" date="2014-04" db="EMBL/GenBank/DDBJ databases">
        <authorList>
            <consortium name="DOE Joint Genome Institute"/>
            <person name="Kuo A."/>
            <person name="Kohler A."/>
            <person name="Nagy L.G."/>
            <person name="Floudas D."/>
            <person name="Copeland A."/>
            <person name="Barry K.W."/>
            <person name="Cichocki N."/>
            <person name="Veneault-Fourrey C."/>
            <person name="LaButti K."/>
            <person name="Lindquist E.A."/>
            <person name="Lipzen A."/>
            <person name="Lundell T."/>
            <person name="Morin E."/>
            <person name="Murat C."/>
            <person name="Sun H."/>
            <person name="Tunlid A."/>
            <person name="Henrissat B."/>
            <person name="Grigoriev I.V."/>
            <person name="Hibbett D.S."/>
            <person name="Martin F."/>
            <person name="Nordberg H.P."/>
            <person name="Cantor M.N."/>
            <person name="Hua S.X."/>
        </authorList>
    </citation>
    <scope>NUCLEOTIDE SEQUENCE [LARGE SCALE GENOMIC DNA]</scope>
    <source>
        <strain evidence="3 4">Foug A</strain>
    </source>
</reference>
<gene>
    <name evidence="3" type="ORF">SCLCIDRAFT_747161</name>
</gene>
<feature type="region of interest" description="Disordered" evidence="1">
    <location>
        <begin position="516"/>
        <end position="555"/>
    </location>
</feature>
<proteinExistence type="predicted"/>
<protein>
    <submittedName>
        <fullName evidence="3">Uncharacterized protein</fullName>
    </submittedName>
</protein>
<name>A0A0C3E6A5_9AGAM</name>
<feature type="compositionally biased region" description="Polar residues" evidence="1">
    <location>
        <begin position="538"/>
        <end position="555"/>
    </location>
</feature>
<reference evidence="4" key="2">
    <citation type="submission" date="2015-01" db="EMBL/GenBank/DDBJ databases">
        <title>Evolutionary Origins and Diversification of the Mycorrhizal Mutualists.</title>
        <authorList>
            <consortium name="DOE Joint Genome Institute"/>
            <consortium name="Mycorrhizal Genomics Consortium"/>
            <person name="Kohler A."/>
            <person name="Kuo A."/>
            <person name="Nagy L.G."/>
            <person name="Floudas D."/>
            <person name="Copeland A."/>
            <person name="Barry K.W."/>
            <person name="Cichocki N."/>
            <person name="Veneault-Fourrey C."/>
            <person name="LaButti K."/>
            <person name="Lindquist E.A."/>
            <person name="Lipzen A."/>
            <person name="Lundell T."/>
            <person name="Morin E."/>
            <person name="Murat C."/>
            <person name="Riley R."/>
            <person name="Ohm R."/>
            <person name="Sun H."/>
            <person name="Tunlid A."/>
            <person name="Henrissat B."/>
            <person name="Grigoriev I.V."/>
            <person name="Hibbett D.S."/>
            <person name="Martin F."/>
        </authorList>
    </citation>
    <scope>NUCLEOTIDE SEQUENCE [LARGE SCALE GENOMIC DNA]</scope>
    <source>
        <strain evidence="4">Foug A</strain>
    </source>
</reference>
<organism evidence="3 4">
    <name type="scientific">Scleroderma citrinum Foug A</name>
    <dbReference type="NCBI Taxonomy" id="1036808"/>
    <lineage>
        <taxon>Eukaryota</taxon>
        <taxon>Fungi</taxon>
        <taxon>Dikarya</taxon>
        <taxon>Basidiomycota</taxon>
        <taxon>Agaricomycotina</taxon>
        <taxon>Agaricomycetes</taxon>
        <taxon>Agaricomycetidae</taxon>
        <taxon>Boletales</taxon>
        <taxon>Sclerodermatineae</taxon>
        <taxon>Sclerodermataceae</taxon>
        <taxon>Scleroderma</taxon>
    </lineage>
</organism>
<dbReference type="Proteomes" id="UP000053989">
    <property type="component" value="Unassembled WGS sequence"/>
</dbReference>
<dbReference type="PANTHER" id="PTHR35204">
    <property type="entry name" value="YALI0A21131P"/>
    <property type="match status" value="1"/>
</dbReference>
<dbReference type="OrthoDB" id="10261782at2759"/>
<keyword evidence="4" id="KW-1185">Reference proteome</keyword>
<sequence length="555" mass="62332">MLRWVTMWCAAASLCAFQRPSHAVQVPLAAQTGPIDHSGPLANWPLDEPPNVNSTGNLVFETVNSLLQHWPNTRMRNGHNIVPGTIPPGTLLYHGTGRKEIPAGLEWTALDPQHAIPFCRLGFGVEGGCWLLTLITTRPLKVLYLDGNSAAKTSFGTLDAQDLLAWGEPRRDWMKDDEQRMQDLCAWSKEYGVDGFVRMEMSFEAILCSFTSGVNVISFLDVAEDHEPFNPMVVAEVMRAGSQHNRSPGETRVRLDLSGLVSFYDTALAPSLVSARFGLERWDHRLQNISQEDLTRVTTRLEEILARPAGHITSSGIDWMALIRVITDRYSERLELMQYLVNSIDNANLESLLDYTNKTQVELRLMLRPYILTSVTLPSPSNPNAKESKAAALNWARPVFKHCATTYTHGLDANVMTDSERLLLNAVRDTTREICRVVTGMWASGVVAGIDERLGGRDSELDMEAISALTKTWKHDLDGLMQWLDWNVWVKCRPECGPEEMCYLTTWPSGFPLDEIPPPTRDGPVPEAEDWKRPQPRSWVQNNRHTGGIKTTTFR</sequence>
<dbReference type="InterPro" id="IPR038921">
    <property type="entry name" value="YOR389W-like"/>
</dbReference>
<evidence type="ECO:0000256" key="2">
    <source>
        <dbReference type="SAM" id="SignalP"/>
    </source>
</evidence>
<evidence type="ECO:0000256" key="1">
    <source>
        <dbReference type="SAM" id="MobiDB-lite"/>
    </source>
</evidence>